<evidence type="ECO:0000313" key="2">
    <source>
        <dbReference type="EMBL" id="MBD3688632.1"/>
    </source>
</evidence>
<evidence type="ECO:0000313" key="3">
    <source>
        <dbReference type="Proteomes" id="UP000627538"/>
    </source>
</evidence>
<organism evidence="2 3">
    <name type="scientific">Nanchangia anserum</name>
    <dbReference type="NCBI Taxonomy" id="2692125"/>
    <lineage>
        <taxon>Bacteria</taxon>
        <taxon>Bacillati</taxon>
        <taxon>Actinomycetota</taxon>
        <taxon>Actinomycetes</taxon>
        <taxon>Actinomycetales</taxon>
        <taxon>Actinomycetaceae</taxon>
        <taxon>Nanchangia</taxon>
    </lineage>
</organism>
<dbReference type="AlphaFoldDB" id="A0A8I0GD14"/>
<name>A0A8I0GD14_9ACTO</name>
<comment type="caution">
    <text evidence="2">The sequence shown here is derived from an EMBL/GenBank/DDBJ whole genome shotgun (WGS) entry which is preliminary data.</text>
</comment>
<gene>
    <name evidence="2" type="ORF">H8R10_00015</name>
</gene>
<reference evidence="2 3" key="1">
    <citation type="submission" date="2020-08" db="EMBL/GenBank/DDBJ databases">
        <title>Winkia gen. nov., sp. nov., isolated from faeces of the Anser albifrons in China.</title>
        <authorList>
            <person name="Liu Q."/>
        </authorList>
    </citation>
    <scope>NUCLEOTIDE SEQUENCE [LARGE SCALE GENOMIC DNA]</scope>
    <source>
        <strain evidence="2 3">C62</strain>
    </source>
</reference>
<dbReference type="Proteomes" id="UP000627538">
    <property type="component" value="Unassembled WGS sequence"/>
</dbReference>
<dbReference type="EMBL" id="JACRUO010000001">
    <property type="protein sequence ID" value="MBD3688632.1"/>
    <property type="molecule type" value="Genomic_DNA"/>
</dbReference>
<feature type="region of interest" description="Disordered" evidence="1">
    <location>
        <begin position="1"/>
        <end position="22"/>
    </location>
</feature>
<keyword evidence="3" id="KW-1185">Reference proteome</keyword>
<evidence type="ECO:0008006" key="4">
    <source>
        <dbReference type="Google" id="ProtNLM"/>
    </source>
</evidence>
<proteinExistence type="predicted"/>
<protein>
    <recommendedName>
        <fullName evidence="4">FXSXX-COOH protein</fullName>
    </recommendedName>
</protein>
<evidence type="ECO:0000256" key="1">
    <source>
        <dbReference type="SAM" id="MobiDB-lite"/>
    </source>
</evidence>
<dbReference type="RefSeq" id="WP_191070747.1">
    <property type="nucleotide sequence ID" value="NZ_CP060506.1"/>
</dbReference>
<accession>A0A8I0GD14</accession>
<sequence>MSEAPRPSEHMFAPSAPTGQPIDRVGVLEDVEDGDVDALIAALTRIHAELSADFEAAR</sequence>